<dbReference type="Proteomes" id="UP000800041">
    <property type="component" value="Unassembled WGS sequence"/>
</dbReference>
<feature type="region of interest" description="Disordered" evidence="1">
    <location>
        <begin position="1245"/>
        <end position="1284"/>
    </location>
</feature>
<feature type="region of interest" description="Disordered" evidence="1">
    <location>
        <begin position="940"/>
        <end position="1133"/>
    </location>
</feature>
<feature type="compositionally biased region" description="Basic and acidic residues" evidence="1">
    <location>
        <begin position="164"/>
        <end position="174"/>
    </location>
</feature>
<protein>
    <submittedName>
        <fullName evidence="2">Uncharacterized protein</fullName>
    </submittedName>
</protein>
<feature type="region of interest" description="Disordered" evidence="1">
    <location>
        <begin position="850"/>
        <end position="928"/>
    </location>
</feature>
<feature type="compositionally biased region" description="Polar residues" evidence="1">
    <location>
        <begin position="979"/>
        <end position="989"/>
    </location>
</feature>
<keyword evidence="3" id="KW-1185">Reference proteome</keyword>
<name>A0A6G1HBA0_9PEZI</name>
<feature type="compositionally biased region" description="Polar residues" evidence="1">
    <location>
        <begin position="859"/>
        <end position="871"/>
    </location>
</feature>
<feature type="compositionally biased region" description="Basic and acidic residues" evidence="1">
    <location>
        <begin position="198"/>
        <end position="214"/>
    </location>
</feature>
<reference evidence="2" key="1">
    <citation type="journal article" date="2020" name="Stud. Mycol.">
        <title>101 Dothideomycetes genomes: a test case for predicting lifestyles and emergence of pathogens.</title>
        <authorList>
            <person name="Haridas S."/>
            <person name="Albert R."/>
            <person name="Binder M."/>
            <person name="Bloem J."/>
            <person name="Labutti K."/>
            <person name="Salamov A."/>
            <person name="Andreopoulos B."/>
            <person name="Baker S."/>
            <person name="Barry K."/>
            <person name="Bills G."/>
            <person name="Bluhm B."/>
            <person name="Cannon C."/>
            <person name="Castanera R."/>
            <person name="Culley D."/>
            <person name="Daum C."/>
            <person name="Ezra D."/>
            <person name="Gonzalez J."/>
            <person name="Henrissat B."/>
            <person name="Kuo A."/>
            <person name="Liang C."/>
            <person name="Lipzen A."/>
            <person name="Lutzoni F."/>
            <person name="Magnuson J."/>
            <person name="Mondo S."/>
            <person name="Nolan M."/>
            <person name="Ohm R."/>
            <person name="Pangilinan J."/>
            <person name="Park H.-J."/>
            <person name="Ramirez L."/>
            <person name="Alfaro M."/>
            <person name="Sun H."/>
            <person name="Tritt A."/>
            <person name="Yoshinaga Y."/>
            <person name="Zwiers L.-H."/>
            <person name="Turgeon B."/>
            <person name="Goodwin S."/>
            <person name="Spatafora J."/>
            <person name="Crous P."/>
            <person name="Grigoriev I."/>
        </authorList>
    </citation>
    <scope>NUCLEOTIDE SEQUENCE</scope>
    <source>
        <strain evidence="2">CBS 113979</strain>
    </source>
</reference>
<feature type="compositionally biased region" description="Low complexity" evidence="1">
    <location>
        <begin position="1044"/>
        <end position="1055"/>
    </location>
</feature>
<feature type="region of interest" description="Disordered" evidence="1">
    <location>
        <begin position="109"/>
        <end position="244"/>
    </location>
</feature>
<evidence type="ECO:0000313" key="2">
    <source>
        <dbReference type="EMBL" id="KAF1990491.1"/>
    </source>
</evidence>
<feature type="region of interest" description="Disordered" evidence="1">
    <location>
        <begin position="460"/>
        <end position="504"/>
    </location>
</feature>
<feature type="region of interest" description="Disordered" evidence="1">
    <location>
        <begin position="740"/>
        <end position="759"/>
    </location>
</feature>
<feature type="compositionally biased region" description="Basic and acidic residues" evidence="1">
    <location>
        <begin position="144"/>
        <end position="154"/>
    </location>
</feature>
<organism evidence="2 3">
    <name type="scientific">Aulographum hederae CBS 113979</name>
    <dbReference type="NCBI Taxonomy" id="1176131"/>
    <lineage>
        <taxon>Eukaryota</taxon>
        <taxon>Fungi</taxon>
        <taxon>Dikarya</taxon>
        <taxon>Ascomycota</taxon>
        <taxon>Pezizomycotina</taxon>
        <taxon>Dothideomycetes</taxon>
        <taxon>Pleosporomycetidae</taxon>
        <taxon>Aulographales</taxon>
        <taxon>Aulographaceae</taxon>
    </lineage>
</organism>
<feature type="compositionally biased region" description="Low complexity" evidence="1">
    <location>
        <begin position="468"/>
        <end position="483"/>
    </location>
</feature>
<feature type="compositionally biased region" description="Polar residues" evidence="1">
    <location>
        <begin position="882"/>
        <end position="893"/>
    </location>
</feature>
<evidence type="ECO:0000256" key="1">
    <source>
        <dbReference type="SAM" id="MobiDB-lite"/>
    </source>
</evidence>
<feature type="compositionally biased region" description="Polar residues" evidence="1">
    <location>
        <begin position="694"/>
        <end position="708"/>
    </location>
</feature>
<feature type="region of interest" description="Disordered" evidence="1">
    <location>
        <begin position="1"/>
        <end position="39"/>
    </location>
</feature>
<feature type="compositionally biased region" description="Basic and acidic residues" evidence="1">
    <location>
        <begin position="1022"/>
        <end position="1035"/>
    </location>
</feature>
<feature type="compositionally biased region" description="Low complexity" evidence="1">
    <location>
        <begin position="1065"/>
        <end position="1076"/>
    </location>
</feature>
<dbReference type="OrthoDB" id="3538943at2759"/>
<accession>A0A6G1HBA0</accession>
<feature type="region of interest" description="Disordered" evidence="1">
    <location>
        <begin position="688"/>
        <end position="730"/>
    </location>
</feature>
<proteinExistence type="predicted"/>
<feature type="compositionally biased region" description="Polar residues" evidence="1">
    <location>
        <begin position="1109"/>
        <end position="1120"/>
    </location>
</feature>
<evidence type="ECO:0000313" key="3">
    <source>
        <dbReference type="Proteomes" id="UP000800041"/>
    </source>
</evidence>
<feature type="compositionally biased region" description="Basic and acidic residues" evidence="1">
    <location>
        <begin position="895"/>
        <end position="915"/>
    </location>
</feature>
<feature type="region of interest" description="Disordered" evidence="1">
    <location>
        <begin position="398"/>
        <end position="445"/>
    </location>
</feature>
<feature type="compositionally biased region" description="Acidic residues" evidence="1">
    <location>
        <begin position="1"/>
        <end position="12"/>
    </location>
</feature>
<feature type="region of interest" description="Disordered" evidence="1">
    <location>
        <begin position="517"/>
        <end position="558"/>
    </location>
</feature>
<feature type="compositionally biased region" description="Polar residues" evidence="1">
    <location>
        <begin position="489"/>
        <end position="501"/>
    </location>
</feature>
<dbReference type="EMBL" id="ML977142">
    <property type="protein sequence ID" value="KAF1990491.1"/>
    <property type="molecule type" value="Genomic_DNA"/>
</dbReference>
<feature type="compositionally biased region" description="Polar residues" evidence="1">
    <location>
        <begin position="1083"/>
        <end position="1100"/>
    </location>
</feature>
<sequence length="1284" mass="140645">MPGIETMEDEGNGLDTASAGSPEVNHFSQDLESGFEATQADFVSQVPAYGRQTPGIQSNVSNVRDKEGIMSLLRGHVQGSKAKDNGESSLKSVQPQPVDTAALLESTHSTKARPPPHVQPHARENNDVDSNDLATNGSESNDSENSKLKDHDIEQQPSGSLPDPKTKSAHESAGDAHSTMPARKSPKEVTYGQNTTTELREKNISVRAADDHVPADTLQMPERSTSSQSGTHEKRTGHNASPPIDTMILKTPFANMHPITVRFLRVPEDQQAIIDRQQSWFTDQSGHRFPPDNIPASLLTKLNGRANSLAKSEASIERSPQRLTSNSGLSSDADRWANMGHLTRHVLTVPDDQHKIIQKDASWLPARPGLTFPAPNIPTSLLVKLNAKADAIAMGNNPSKDFAGEHNGAFPNIDAPSSPMAESRRRSSSDSMPCPAFDEHPGPNHASVVEAEERAKRQLEDLDDEPVSESAWPASSPLPASSAEYQLPPYNNTLPPSSAPFSLSGRADERLRHSMERMDVVDEEETENEAPVGNLMRDFDAEPEDGPEIDLQSDSAESPRVVDMMDVVTQAEPEEELPLIAATPHASRPQDLMNVSNGTEPAHEVHDNIQSKILESPRTVDRMDLVNELETENKNPIATSARDHSGTRDLIGTLEQPASANDDVLIVTNSDSPHFTAPMRAFGKPVVVNEGPSEPTTPKRSPSKNQVGMSDESPIAFFTPRSHREMTEVPNTPEKYEIASEQQISGSSLDAAATATRSDEPEILGEKPLVMRTPEEPLGAVLLKKRGPPTSPSSEVLVRHKKVRIKPGSLGLEDTEDVPDDPVLEIVRMKRSFIKARMITERDHPVQRLPNAEVYSIQPKATTGTDSTQPEAENGVDDYGPSENSLRNMSTPASVERKDKPHAVGGAEPHDDPHKRASNPSSMGQRHAHLEKWHKPDIVGAGSRAAPHESASSSRVPSVEKSHSHETSCGVQAHAVSPKQASAPLSTGQRLVASSDLQKNGASHKRMSAPFPSGPRLTTSIDKQHRSEAMSDRDPQVLPHKRTSVPSSSAQPLSSIERQSHRRSQAPSSSAQPISSVERQSHKGSQVPSSTAQPLSSVKSHPNKRFLVPSSTAQPLSSVERQPPPKRASVPPSIGQRVVSQIVDNSEFSAEFQRIFNDFRSKYPRYSGEMGHFHEMCSILLLSKIHRFLYDDFVIRNLEDYLKHAENLGKHLDYLTFYDEHIDSLKYQKHVLKTKDMLKIIVDGKKSTQKPVEPAKKRRASPTQADVKRKKPDTGRRSTLPWET</sequence>
<feature type="region of interest" description="Disordered" evidence="1">
    <location>
        <begin position="311"/>
        <end position="331"/>
    </location>
</feature>
<feature type="compositionally biased region" description="Polar residues" evidence="1">
    <location>
        <begin position="321"/>
        <end position="330"/>
    </location>
</feature>
<gene>
    <name evidence="2" type="ORF">K402DRAFT_401313</name>
</gene>